<feature type="coiled-coil region" evidence="13">
    <location>
        <begin position="593"/>
        <end position="637"/>
    </location>
</feature>
<evidence type="ECO:0008006" key="22">
    <source>
        <dbReference type="Google" id="ProtNLM"/>
    </source>
</evidence>
<evidence type="ECO:0000256" key="11">
    <source>
        <dbReference type="ARBA" id="ARBA00023212"/>
    </source>
</evidence>
<keyword evidence="2" id="KW-0963">Cytoplasm</keyword>
<feature type="domain" description="Dynein heavy chain C-terminal" evidence="19">
    <location>
        <begin position="1731"/>
        <end position="2040"/>
    </location>
</feature>
<dbReference type="InterPro" id="IPR054354">
    <property type="entry name" value="DYNC2H1-like_lid"/>
</dbReference>
<dbReference type="Gene3D" id="3.40.50.300">
    <property type="entry name" value="P-loop containing nucleotide triphosphate hydrolases"/>
    <property type="match status" value="3"/>
</dbReference>
<feature type="domain" description="Dynein heavy chain ATP-binding dynein motor region" evidence="17">
    <location>
        <begin position="961"/>
        <end position="1182"/>
    </location>
</feature>
<dbReference type="FunFam" id="3.40.50.300:FF:002141">
    <property type="entry name" value="Dynein heavy chain"/>
    <property type="match status" value="1"/>
</dbReference>
<dbReference type="Pfam" id="PF22597">
    <property type="entry name" value="DYN_lid"/>
    <property type="match status" value="1"/>
</dbReference>
<feature type="domain" description="Dynein heavy chain region D6 P-loop" evidence="14">
    <location>
        <begin position="1432"/>
        <end position="1543"/>
    </location>
</feature>
<dbReference type="SUPFAM" id="SSF52540">
    <property type="entry name" value="P-loop containing nucleoside triphosphate hydrolases"/>
    <property type="match status" value="2"/>
</dbReference>
<reference evidence="21" key="1">
    <citation type="submission" date="2021-01" db="EMBL/GenBank/DDBJ databases">
        <authorList>
            <person name="Corre E."/>
            <person name="Pelletier E."/>
            <person name="Niang G."/>
            <person name="Scheremetjew M."/>
            <person name="Finn R."/>
            <person name="Kale V."/>
            <person name="Holt S."/>
            <person name="Cochrane G."/>
            <person name="Meng A."/>
            <person name="Brown T."/>
            <person name="Cohen L."/>
        </authorList>
    </citation>
    <scope>NUCLEOTIDE SEQUENCE</scope>
    <source>
        <strain evidence="21">NIES-381</strain>
    </source>
</reference>
<dbReference type="Gene3D" id="1.10.8.1220">
    <property type="match status" value="1"/>
</dbReference>
<dbReference type="InterPro" id="IPR035706">
    <property type="entry name" value="AAA_9"/>
</dbReference>
<evidence type="ECO:0000256" key="8">
    <source>
        <dbReference type="ARBA" id="ARBA00023054"/>
    </source>
</evidence>
<evidence type="ECO:0000256" key="2">
    <source>
        <dbReference type="ARBA" id="ARBA00022490"/>
    </source>
</evidence>
<dbReference type="Gene3D" id="3.10.490.20">
    <property type="match status" value="1"/>
</dbReference>
<dbReference type="InterPro" id="IPR042219">
    <property type="entry name" value="AAA_lid_11_sf"/>
</dbReference>
<keyword evidence="11" id="KW-0206">Cytoskeleton</keyword>
<keyword evidence="7" id="KW-0243">Dynein</keyword>
<accession>A0A7S1IC30</accession>
<dbReference type="GO" id="GO:0005524">
    <property type="term" value="F:ATP binding"/>
    <property type="evidence" value="ECO:0007669"/>
    <property type="project" value="UniProtKB-KW"/>
</dbReference>
<feature type="domain" description="Dynein heavy chain AAA module D4" evidence="16">
    <location>
        <begin position="328"/>
        <end position="588"/>
    </location>
</feature>
<evidence type="ECO:0000313" key="21">
    <source>
        <dbReference type="EMBL" id="CAD9007615.1"/>
    </source>
</evidence>
<dbReference type="Gene3D" id="6.10.140.1060">
    <property type="match status" value="1"/>
</dbReference>
<dbReference type="Pfam" id="PF12781">
    <property type="entry name" value="AAA_9"/>
    <property type="match status" value="1"/>
</dbReference>
<dbReference type="GO" id="GO:0007018">
    <property type="term" value="P:microtubule-based movement"/>
    <property type="evidence" value="ECO:0007669"/>
    <property type="project" value="InterPro"/>
</dbReference>
<dbReference type="Gene3D" id="1.20.920.20">
    <property type="match status" value="1"/>
</dbReference>
<feature type="coiled-coil region" evidence="13">
    <location>
        <begin position="816"/>
        <end position="878"/>
    </location>
</feature>
<dbReference type="FunFam" id="3.10.490.20:FF:000008">
    <property type="entry name" value="dynein heavy chain 2, axonemal"/>
    <property type="match status" value="1"/>
</dbReference>
<dbReference type="InterPro" id="IPR026983">
    <property type="entry name" value="DHC"/>
</dbReference>
<gene>
    <name evidence="21" type="ORF">EGYM00392_LOCUS18708</name>
</gene>
<dbReference type="FunFam" id="1.20.920.30:FF:000009">
    <property type="entry name" value="Dynein heavy chain 9"/>
    <property type="match status" value="1"/>
</dbReference>
<keyword evidence="3" id="KW-0493">Microtubule</keyword>
<evidence type="ECO:0000256" key="13">
    <source>
        <dbReference type="SAM" id="Coils"/>
    </source>
</evidence>
<keyword evidence="4" id="KW-0677">Repeat</keyword>
<dbReference type="Pfam" id="PF12777">
    <property type="entry name" value="MT"/>
    <property type="match status" value="1"/>
</dbReference>
<evidence type="ECO:0000256" key="4">
    <source>
        <dbReference type="ARBA" id="ARBA00022737"/>
    </source>
</evidence>
<evidence type="ECO:0000259" key="18">
    <source>
        <dbReference type="Pfam" id="PF18198"/>
    </source>
</evidence>
<dbReference type="EMBL" id="HBGA01050809">
    <property type="protein sequence ID" value="CAD9007615.1"/>
    <property type="molecule type" value="Transcribed_RNA"/>
</dbReference>
<evidence type="ECO:0000259" key="19">
    <source>
        <dbReference type="Pfam" id="PF18199"/>
    </source>
</evidence>
<dbReference type="Pfam" id="PF18198">
    <property type="entry name" value="AAA_lid_11"/>
    <property type="match status" value="1"/>
</dbReference>
<comment type="subcellular location">
    <subcellularLocation>
        <location evidence="1">Cytoplasm</location>
        <location evidence="1">Cytoskeleton</location>
        <location evidence="1">Cilium axoneme</location>
    </subcellularLocation>
</comment>
<evidence type="ECO:0000259" key="20">
    <source>
        <dbReference type="Pfam" id="PF22597"/>
    </source>
</evidence>
<dbReference type="FunFam" id="3.40.50.300:FF:000049">
    <property type="entry name" value="Dynein, axonemal, heavy chain 5"/>
    <property type="match status" value="1"/>
</dbReference>
<organism evidence="21">
    <name type="scientific">Eutreptiella gymnastica</name>
    <dbReference type="NCBI Taxonomy" id="73025"/>
    <lineage>
        <taxon>Eukaryota</taxon>
        <taxon>Discoba</taxon>
        <taxon>Euglenozoa</taxon>
        <taxon>Euglenida</taxon>
        <taxon>Spirocuta</taxon>
        <taxon>Euglenophyceae</taxon>
        <taxon>Eutreptiales</taxon>
        <taxon>Eutreptiaceae</taxon>
        <taxon>Eutreptiella</taxon>
    </lineage>
</organism>
<name>A0A7S1IC30_9EUGL</name>
<sequence length="2044" mass="231487">MVLARAKRHVLMVGNTGTGKTACMQAIMQTMPDNYATLLINFSAQTSSKKVQDIIEGKMEKKSKKSYAPPGGKRLLCCIEDMNMPAKDLFFSQPTLELLRLWMDQGYWYDREKQSKRQINEMQLLGTMTSGRQMINPRIQSKFHVLNVTFPSDLQIKKIFTLILKTKLAQIEEFEPMIELFVQATVEVYNEVIKVMLPTPSKSHYLFNMRDMSKVFQGLMQTKHELLETKEQLIVIWAHECLRTFSDRLNDMNDKQWFRDQLGNKLAEKFALKWSQLTKDGVNPIVVDFLDPNEDDPFYAEVLDTPGLKKHIENKMVEYNEEPGYRALDLVFFVDAIDHLCRIHRIIRQPRGNALLVGVGGSGRQSQTRMATYLAGYTCFSIEVTKSYRSADFHEDLKKLYLSCGRDKQRKTFLFSDTQIVEPSFLEDINGMLGSGEVANLFAADEMAAIREDLRADAIAARIQDTLENVYQFFIDRARERLHIVVCMSPVGSQFRVRLRMFPTLVNNTSIDWFTEWPPEALQEVSMKFLTEIEVEGGEEMQHALSEAFVVCHTSVASASLRMKEDLRRSNYVTPTNYLELVQGYIKILHAKHQELGEQCDKLQGGLSKLEETKISVQKMSEDLVEAKSLLTQAEADCDALLQVITQEKRVADEKRVQVEADKIKISREKEVANAIAAEAQADLDKAMPELDAAQEALKTLKKAEIDEIKAYKTPPEAVQTVLSAVQTVLKKPPTWDEAKKTMGDSQFLPGLMDFNKELLNDALLTKIGKYTANPKFKPELVGKVSNAAKGLCLWVIAMHRFGIVQKEVMPKKMKLDKATEELARKEKMLADALAVLQEMTEKVEALEKQTNEKLTEKKKLQDDAEATQAKLTRAEEIVGGLGGEKDRWTESIKKYEAAILNLTGDSLLASAFLSYAGPFNSEYRMELVEKLWMKEVRRLNIPVTRGFVPTDFLSEPTDVREWQLQGLPGDDFSVENGVLVNRGSRWPLMIDPQGQANKWIKSMEKSRGLKVLDLKMADFLRSIEHAVQLGTPVLMQDVLEEMDPSLDPILSKAIMKQGSRMVMKIGDNTVDYNEKFRFYLTTKLANPHYSPEVCTKALVINFAVREDGLEDQLLKIVVRKEKAELEEQKDELVLNTAAAKKKTKELEDEILRILANSDDSLLEDVNLVTTLKTSKETSVAIQKQLKDAEVTEEKINVAREAYRPCAKRASILFFVLSDLGSIDNMYQFSLDAYVTLFTLSIVKSAENIRSDSVQTRVKTLNDWHTLAVYNNTCRGLFEKHKLLFSFHMAARILAARNELNIEEYAFFLKGGQVFDKDSQAPNPCPQWLSEKGWDNVYELDKLLAFHGISSSFEQGPSQWLEIYLSPNPEDAELPGDWQTKFDDLQRMIMIRCIRPDRVIFMVTRYIEKYLDKKYVEPPSFNLQEIYDDSNPFQPLIFVLCPGVDPTSQLLGLADKLGRNLKALALGQGQAPLATRLMAEQAKTGGWVFLANCHLMLSWLPKLEKIIDDLPAQKPHDNFRLWLSSTPHEKFPIAILQMGIKMTTEPPTGLKSNLVRLYNLLTDSRFNKPKYPELYRPLLFSLCFYHSVLLERRKFGALGMAIPYDFNDSDWEVSENILQLYLDEMPDGAVTSIPWDTIRYLICDASYGGRVTDDWDRRTLSVYVCQYFHPDAVTIQQHKLSKHDEYMIPCMDGTIAAYKEYISTLPVIDPPQAFGQHPNADISSQITNSMALLETLIAINASLLRSVAGGGGGGGGGGEGGSAANSVETRVYNMATDLEERLPEIVDLDQIIESKAEEAGNALLTVLLQELDRYNGLLKRVFSSLNQLKKGVKGLVVMNDELEDIYGALLDGRVPKVWLKTYPSLKPLASWARDLIARVEQLSTWGMGSQPKTFWLSGFTYPTGFLKALQQVQARATKISIDKFGWEYHVLPAEMGTVTQSPKEGAYIRGMYLEGASWHDERGCVAEPNPMELISQMPLVHFKPVEVKKKAAKGMYVAPLYMYPIRTGSRERPSFVVGVDLPTGAYDPAEWVKRGTALLLATDT</sequence>
<protein>
    <recommendedName>
        <fullName evidence="22">Dynein heavy chain</fullName>
    </recommendedName>
</protein>
<evidence type="ECO:0000259" key="16">
    <source>
        <dbReference type="Pfam" id="PF12780"/>
    </source>
</evidence>
<keyword evidence="8 13" id="KW-0175">Coiled coil</keyword>
<proteinExistence type="predicted"/>
<dbReference type="InterPro" id="IPR024317">
    <property type="entry name" value="Dynein_heavy_chain_D4_dom"/>
</dbReference>
<evidence type="ECO:0000256" key="7">
    <source>
        <dbReference type="ARBA" id="ARBA00023017"/>
    </source>
</evidence>
<dbReference type="Pfam" id="PF12775">
    <property type="entry name" value="AAA_7"/>
    <property type="match status" value="1"/>
</dbReference>
<dbReference type="InterPro" id="IPR027417">
    <property type="entry name" value="P-loop_NTPase"/>
</dbReference>
<feature type="domain" description="Dynein 2 heavy chain 1 cytoplasmic ATPase lid" evidence="20">
    <location>
        <begin position="167"/>
        <end position="254"/>
    </location>
</feature>
<dbReference type="FunFam" id="3.40.50.300:FF:000153">
    <property type="entry name" value="Dynein axonemal heavy chain 1"/>
    <property type="match status" value="1"/>
</dbReference>
<dbReference type="PANTHER" id="PTHR22878:SF68">
    <property type="entry name" value="DYNEIN HEAVY CHAIN 6, AXONEMAL-LIKE"/>
    <property type="match status" value="1"/>
</dbReference>
<evidence type="ECO:0000256" key="1">
    <source>
        <dbReference type="ARBA" id="ARBA00004430"/>
    </source>
</evidence>
<keyword evidence="12" id="KW-0966">Cell projection</keyword>
<evidence type="ECO:0000259" key="14">
    <source>
        <dbReference type="Pfam" id="PF03028"/>
    </source>
</evidence>
<evidence type="ECO:0000256" key="5">
    <source>
        <dbReference type="ARBA" id="ARBA00022741"/>
    </source>
</evidence>
<feature type="domain" description="Dynein heavy chain coiled coil stalk" evidence="15">
    <location>
        <begin position="602"/>
        <end position="934"/>
    </location>
</feature>
<dbReference type="Gene3D" id="1.10.8.720">
    <property type="entry name" value="Region D6 of dynein motor"/>
    <property type="match status" value="1"/>
</dbReference>
<dbReference type="Gene3D" id="1.20.1270.280">
    <property type="match status" value="1"/>
</dbReference>
<evidence type="ECO:0000256" key="10">
    <source>
        <dbReference type="ARBA" id="ARBA00023175"/>
    </source>
</evidence>
<dbReference type="InterPro" id="IPR041228">
    <property type="entry name" value="Dynein_C"/>
</dbReference>
<dbReference type="InterPro" id="IPR004273">
    <property type="entry name" value="Dynein_heavy_D6_P-loop"/>
</dbReference>
<evidence type="ECO:0000259" key="15">
    <source>
        <dbReference type="Pfam" id="PF12777"/>
    </source>
</evidence>
<evidence type="ECO:0000256" key="6">
    <source>
        <dbReference type="ARBA" id="ARBA00022840"/>
    </source>
</evidence>
<dbReference type="GO" id="GO:0030286">
    <property type="term" value="C:dynein complex"/>
    <property type="evidence" value="ECO:0007669"/>
    <property type="project" value="UniProtKB-KW"/>
</dbReference>
<keyword evidence="9" id="KW-0969">Cilium</keyword>
<dbReference type="FunFam" id="1.10.8.1220:FF:000001">
    <property type="entry name" value="Dynein axonemal heavy chain 5"/>
    <property type="match status" value="1"/>
</dbReference>
<dbReference type="InterPro" id="IPR041658">
    <property type="entry name" value="AAA_lid_11"/>
</dbReference>
<dbReference type="PANTHER" id="PTHR22878">
    <property type="entry name" value="DYNEIN HEAVY CHAIN 6, AXONEMAL-LIKE-RELATED"/>
    <property type="match status" value="1"/>
</dbReference>
<dbReference type="FunFam" id="1.20.920.20:FF:000001">
    <property type="entry name" value="dynein heavy chain 2, axonemal"/>
    <property type="match status" value="1"/>
</dbReference>
<dbReference type="Gene3D" id="1.20.920.30">
    <property type="match status" value="1"/>
</dbReference>
<dbReference type="InterPro" id="IPR043160">
    <property type="entry name" value="Dynein_C_barrel"/>
</dbReference>
<dbReference type="GO" id="GO:0005874">
    <property type="term" value="C:microtubule"/>
    <property type="evidence" value="ECO:0007669"/>
    <property type="project" value="UniProtKB-KW"/>
</dbReference>
<dbReference type="Pfam" id="PF18199">
    <property type="entry name" value="Dynein_C"/>
    <property type="match status" value="1"/>
</dbReference>
<dbReference type="GO" id="GO:0008569">
    <property type="term" value="F:minus-end-directed microtubule motor activity"/>
    <property type="evidence" value="ECO:0007669"/>
    <property type="project" value="InterPro"/>
</dbReference>
<evidence type="ECO:0000259" key="17">
    <source>
        <dbReference type="Pfam" id="PF12781"/>
    </source>
</evidence>
<feature type="domain" description="Dynein heavy chain AAA lid" evidence="18">
    <location>
        <begin position="1576"/>
        <end position="1720"/>
    </location>
</feature>
<keyword evidence="5" id="KW-0547">Nucleotide-binding</keyword>
<dbReference type="Pfam" id="PF03028">
    <property type="entry name" value="Dynein_heavy"/>
    <property type="match status" value="1"/>
</dbReference>
<keyword evidence="6" id="KW-0067">ATP-binding</keyword>
<evidence type="ECO:0000256" key="3">
    <source>
        <dbReference type="ARBA" id="ARBA00022701"/>
    </source>
</evidence>
<dbReference type="Pfam" id="PF12780">
    <property type="entry name" value="AAA_8"/>
    <property type="match status" value="1"/>
</dbReference>
<dbReference type="GO" id="GO:0005930">
    <property type="term" value="C:axoneme"/>
    <property type="evidence" value="ECO:0007669"/>
    <property type="project" value="UniProtKB-SubCell"/>
</dbReference>
<dbReference type="GO" id="GO:0045505">
    <property type="term" value="F:dynein intermediate chain binding"/>
    <property type="evidence" value="ECO:0007669"/>
    <property type="project" value="InterPro"/>
</dbReference>
<feature type="coiled-coil region" evidence="13">
    <location>
        <begin position="1116"/>
        <end position="1150"/>
    </location>
</feature>
<evidence type="ECO:0000256" key="9">
    <source>
        <dbReference type="ARBA" id="ARBA00023069"/>
    </source>
</evidence>
<keyword evidence="10" id="KW-0505">Motor protein</keyword>
<evidence type="ECO:0000256" key="12">
    <source>
        <dbReference type="ARBA" id="ARBA00023273"/>
    </source>
</evidence>
<dbReference type="InterPro" id="IPR024743">
    <property type="entry name" value="Dynein_HC_stalk"/>
</dbReference>
<dbReference type="GO" id="GO:0051959">
    <property type="term" value="F:dynein light intermediate chain binding"/>
    <property type="evidence" value="ECO:0007669"/>
    <property type="project" value="InterPro"/>
</dbReference>